<organism evidence="1 2">
    <name type="scientific">Cohnella silvisoli</name>
    <dbReference type="NCBI Taxonomy" id="2873699"/>
    <lineage>
        <taxon>Bacteria</taxon>
        <taxon>Bacillati</taxon>
        <taxon>Bacillota</taxon>
        <taxon>Bacilli</taxon>
        <taxon>Bacillales</taxon>
        <taxon>Paenibacillaceae</taxon>
        <taxon>Cohnella</taxon>
    </lineage>
</organism>
<dbReference type="EMBL" id="JASKHM010000001">
    <property type="protein sequence ID" value="MEQ4481096.1"/>
    <property type="molecule type" value="Genomic_DNA"/>
</dbReference>
<comment type="caution">
    <text evidence="1">The sequence shown here is derived from an EMBL/GenBank/DDBJ whole genome shotgun (WGS) entry which is preliminary data.</text>
</comment>
<sequence>MRLIGSKTELDIREELLKTKRAIYEDIRLLQLLEGRFPEMETAYILHWLLEQGEEFYKILVNDDVIVIIELDRHDINIDPLIEAKPVSQYKKGLSKIRQIKLAVAIDLAKADLENNV</sequence>
<name>A0ABV1KLX6_9BACL</name>
<gene>
    <name evidence="1" type="ORF">QJS35_01670</name>
</gene>
<evidence type="ECO:0000313" key="1">
    <source>
        <dbReference type="EMBL" id="MEQ4481096.1"/>
    </source>
</evidence>
<reference evidence="1 2" key="1">
    <citation type="journal article" date="2023" name="Genome Announc.">
        <title>Pan-Genome Analyses of the Genus Cohnella and Proposal of the Novel Species Cohnella silvisoli sp. nov., Isolated from Forest Soil.</title>
        <authorList>
            <person name="Wang C."/>
            <person name="Mao L."/>
            <person name="Bao G."/>
            <person name="Zhu H."/>
        </authorList>
    </citation>
    <scope>NUCLEOTIDE SEQUENCE [LARGE SCALE GENOMIC DNA]</scope>
    <source>
        <strain evidence="1 2">NL03-T5-1</strain>
    </source>
</reference>
<keyword evidence="2" id="KW-1185">Reference proteome</keyword>
<evidence type="ECO:0000313" key="2">
    <source>
        <dbReference type="Proteomes" id="UP001493487"/>
    </source>
</evidence>
<dbReference type="Proteomes" id="UP001493487">
    <property type="component" value="Unassembled WGS sequence"/>
</dbReference>
<proteinExistence type="predicted"/>
<accession>A0ABV1KLX6</accession>
<dbReference type="RefSeq" id="WP_232182423.1">
    <property type="nucleotide sequence ID" value="NZ_JAIOAP010000001.1"/>
</dbReference>
<protein>
    <submittedName>
        <fullName evidence="1">Uncharacterized protein</fullName>
    </submittedName>
</protein>